<proteinExistence type="predicted"/>
<protein>
    <recommendedName>
        <fullName evidence="3">1-phosphatidylinositol phosphodiesterase</fullName>
        <ecNumber evidence="2">4.6.1.13</ecNumber>
    </recommendedName>
    <alternativeName>
        <fullName evidence="4">Phosphatidylinositol diacylglycerol-lyase</fullName>
    </alternativeName>
    <alternativeName>
        <fullName evidence="5">Phosphatidylinositol-specific phospholipase C</fullName>
    </alternativeName>
</protein>
<dbReference type="EMBL" id="CP002116">
    <property type="protein sequence ID" value="ADK79828.1"/>
    <property type="molecule type" value="Genomic_DNA"/>
</dbReference>
<evidence type="ECO:0000256" key="4">
    <source>
        <dbReference type="ARBA" id="ARBA00030474"/>
    </source>
</evidence>
<dbReference type="InterPro" id="IPR051057">
    <property type="entry name" value="PI-PLC_domain"/>
</dbReference>
<dbReference type="GO" id="GO:0006629">
    <property type="term" value="P:lipid metabolic process"/>
    <property type="evidence" value="ECO:0007669"/>
    <property type="project" value="InterPro"/>
</dbReference>
<dbReference type="STRING" id="573413.Spirs_0688"/>
<dbReference type="PROSITE" id="PS50007">
    <property type="entry name" value="PIPLC_X_DOMAIN"/>
    <property type="match status" value="1"/>
</dbReference>
<dbReference type="OrthoDB" id="7191982at2"/>
<evidence type="ECO:0000313" key="7">
    <source>
        <dbReference type="EMBL" id="ADK79828.1"/>
    </source>
</evidence>
<dbReference type="AlphaFoldDB" id="E1RBU8"/>
<dbReference type="Gene3D" id="2.90.10.10">
    <property type="entry name" value="Bulb-type lectin domain"/>
    <property type="match status" value="1"/>
</dbReference>
<accession>E1RBU8</accession>
<dbReference type="PROSITE" id="PS51498">
    <property type="entry name" value="MABP"/>
    <property type="match status" value="1"/>
</dbReference>
<evidence type="ECO:0000256" key="2">
    <source>
        <dbReference type="ARBA" id="ARBA00012581"/>
    </source>
</evidence>
<dbReference type="SUPFAM" id="SSF51695">
    <property type="entry name" value="PLC-like phosphodiesterases"/>
    <property type="match status" value="1"/>
</dbReference>
<dbReference type="HOGENOM" id="CLU_488251_0_0_12"/>
<sequence length="558" mass="63189">MEYITDVMVIEGKHATISAPAGYVTIPLDVNKGAGGRFIYICYKKGTGQERIIDLKVATASSYFTKDFATEAGYTSTNIDLNDGAGGEYIYLYYKKGTKGEYDTDGITDMLLVTGKNAFAPAGYDRLSVDLNRGAGGKYIYLCYRYYQQMPSADLRNWMGQVDDNRSIANISIPGSHDSAMWLTNMESTANILDSAAQTQYLNLENQFDVGVRSFDLRVYWSDSLDATALAHSTNIKVGYAGSYSNILFQDAFQRLVNKLKEHPTEFIIMLISVEQDMSASQAGKYKKEVDAILKTYRDYIFIDKGEEHMDRSNSDLLPILREIRGKIFIVSDAVDKGSLSGGYDNDPWRVRYKRDGTRIEYHKGDSQHEKCITMEKTFCEPYNGGGKTRFDQFTSAIQARNTYTEGKMGRFGANKDWNPPKHNNSNTPRQWSLETNPQILKYLQEHSELTRAALVAFDFIGFKESKNLAQEIVKVNPKLRAYQFSDRLPDTEQVRNLRYKGNTLYPGQSLRQGEYLASLNRKFIAAMKGDGNFVVYNSERSLWSSNTALCQHRLRAL</sequence>
<dbReference type="Gene3D" id="2.100.10.50">
    <property type="match status" value="1"/>
</dbReference>
<dbReference type="InterPro" id="IPR036426">
    <property type="entry name" value="Bulb-type_lectin_dom_sf"/>
</dbReference>
<feature type="domain" description="MABP" evidence="6">
    <location>
        <begin position="1"/>
        <end position="148"/>
    </location>
</feature>
<dbReference type="Proteomes" id="UP000002318">
    <property type="component" value="Chromosome"/>
</dbReference>
<gene>
    <name evidence="7" type="ordered locus">Spirs_0688</name>
</gene>
<dbReference type="InterPro" id="IPR000909">
    <property type="entry name" value="PLipase_C_PInositol-sp_X_dom"/>
</dbReference>
<dbReference type="EC" id="4.6.1.13" evidence="2"/>
<dbReference type="KEGG" id="ssm:Spirs_0688"/>
<keyword evidence="8" id="KW-1185">Reference proteome</keyword>
<dbReference type="GO" id="GO:0005737">
    <property type="term" value="C:cytoplasm"/>
    <property type="evidence" value="ECO:0007669"/>
    <property type="project" value="UniProtKB-ARBA"/>
</dbReference>
<evidence type="ECO:0000259" key="6">
    <source>
        <dbReference type="PROSITE" id="PS51498"/>
    </source>
</evidence>
<dbReference type="SMART" id="SM00148">
    <property type="entry name" value="PLCXc"/>
    <property type="match status" value="1"/>
</dbReference>
<dbReference type="PANTHER" id="PTHR13593:SF113">
    <property type="entry name" value="SI:DKEY-266F7.9"/>
    <property type="match status" value="1"/>
</dbReference>
<evidence type="ECO:0000256" key="3">
    <source>
        <dbReference type="ARBA" id="ARBA00019758"/>
    </source>
</evidence>
<evidence type="ECO:0000256" key="5">
    <source>
        <dbReference type="ARBA" id="ARBA00030782"/>
    </source>
</evidence>
<reference evidence="7 8" key="1">
    <citation type="journal article" date="2010" name="Stand. Genomic Sci.">
        <title>Complete genome sequence of Spirochaeta smaragdinae type strain (SEBR 4228).</title>
        <authorList>
            <person name="Mavromatis K."/>
            <person name="Yasawong M."/>
            <person name="Chertkov O."/>
            <person name="Lapidus A."/>
            <person name="Lucas S."/>
            <person name="Nolan M."/>
            <person name="Del Rio T.G."/>
            <person name="Tice H."/>
            <person name="Cheng J.F."/>
            <person name="Pitluck S."/>
            <person name="Liolios K."/>
            <person name="Ivanova N."/>
            <person name="Tapia R."/>
            <person name="Han C."/>
            <person name="Bruce D."/>
            <person name="Goodwin L."/>
            <person name="Pati A."/>
            <person name="Chen A."/>
            <person name="Palaniappan K."/>
            <person name="Land M."/>
            <person name="Hauser L."/>
            <person name="Chang Y.J."/>
            <person name="Jeffries C.D."/>
            <person name="Detter J.C."/>
            <person name="Rohde M."/>
            <person name="Brambilla E."/>
            <person name="Spring S."/>
            <person name="Goker M."/>
            <person name="Sikorski J."/>
            <person name="Woyke T."/>
            <person name="Bristow J."/>
            <person name="Eisen J.A."/>
            <person name="Markowitz V."/>
            <person name="Hugenholtz P."/>
            <person name="Klenk H.P."/>
            <person name="Kyrpides N.C."/>
        </authorList>
    </citation>
    <scope>NUCLEOTIDE SEQUENCE [LARGE SCALE GENOMIC DNA]</scope>
    <source>
        <strain evidence="8">DSM 11293 / JCM 15392 / SEBR 4228</strain>
    </source>
</reference>
<dbReference type="RefSeq" id="WP_013253292.1">
    <property type="nucleotide sequence ID" value="NC_014364.1"/>
</dbReference>
<organism evidence="7 8">
    <name type="scientific">Sediminispirochaeta smaragdinae (strain DSM 11293 / JCM 15392 / SEBR 4228)</name>
    <name type="common">Spirochaeta smaragdinae</name>
    <dbReference type="NCBI Taxonomy" id="573413"/>
    <lineage>
        <taxon>Bacteria</taxon>
        <taxon>Pseudomonadati</taxon>
        <taxon>Spirochaetota</taxon>
        <taxon>Spirochaetia</taxon>
        <taxon>Spirochaetales</taxon>
        <taxon>Spirochaetaceae</taxon>
        <taxon>Sediminispirochaeta</taxon>
    </lineage>
</organism>
<dbReference type="InterPro" id="IPR017946">
    <property type="entry name" value="PLC-like_Pdiesterase_TIM-brl"/>
</dbReference>
<dbReference type="PANTHER" id="PTHR13593">
    <property type="match status" value="1"/>
</dbReference>
<evidence type="ECO:0000256" key="1">
    <source>
        <dbReference type="ARBA" id="ARBA00001316"/>
    </source>
</evidence>
<dbReference type="SUPFAM" id="SSF51110">
    <property type="entry name" value="alpha-D-mannose-specific plant lectins"/>
    <property type="match status" value="1"/>
</dbReference>
<dbReference type="GO" id="GO:0004436">
    <property type="term" value="F:phosphatidylinositol diacylglycerol-lyase activity"/>
    <property type="evidence" value="ECO:0007669"/>
    <property type="project" value="UniProtKB-EC"/>
</dbReference>
<dbReference type="GO" id="GO:0008081">
    <property type="term" value="F:phosphoric diester hydrolase activity"/>
    <property type="evidence" value="ECO:0007669"/>
    <property type="project" value="InterPro"/>
</dbReference>
<comment type="catalytic activity">
    <reaction evidence="1">
        <text>a 1,2-diacyl-sn-glycero-3-phospho-(1D-myo-inositol) = 1D-myo-inositol 1,2-cyclic phosphate + a 1,2-diacyl-sn-glycerol</text>
        <dbReference type="Rhea" id="RHEA:17093"/>
        <dbReference type="ChEBI" id="CHEBI:17815"/>
        <dbReference type="ChEBI" id="CHEBI:57880"/>
        <dbReference type="ChEBI" id="CHEBI:58484"/>
        <dbReference type="EC" id="4.6.1.13"/>
    </reaction>
</comment>
<evidence type="ECO:0000313" key="8">
    <source>
        <dbReference type="Proteomes" id="UP000002318"/>
    </source>
</evidence>
<dbReference type="InterPro" id="IPR023341">
    <property type="entry name" value="MABP"/>
</dbReference>
<name>E1RBU8_SEDSS</name>
<dbReference type="Gene3D" id="3.20.20.190">
    <property type="entry name" value="Phosphatidylinositol (PI) phosphodiesterase"/>
    <property type="match status" value="1"/>
</dbReference>